<evidence type="ECO:0000256" key="6">
    <source>
        <dbReference type="SAM" id="Phobius"/>
    </source>
</evidence>
<dbReference type="AlphaFoldDB" id="A0A1I6JBJ9"/>
<dbReference type="GO" id="GO:0005886">
    <property type="term" value="C:plasma membrane"/>
    <property type="evidence" value="ECO:0007669"/>
    <property type="project" value="UniProtKB-SubCell"/>
</dbReference>
<dbReference type="Proteomes" id="UP000198644">
    <property type="component" value="Unassembled WGS sequence"/>
</dbReference>
<dbReference type="Pfam" id="PF02656">
    <property type="entry name" value="DUF202"/>
    <property type="match status" value="1"/>
</dbReference>
<proteinExistence type="predicted"/>
<feature type="transmembrane region" description="Helical" evidence="6">
    <location>
        <begin position="97"/>
        <end position="120"/>
    </location>
</feature>
<dbReference type="InterPro" id="IPR003807">
    <property type="entry name" value="DUF202"/>
</dbReference>
<dbReference type="RefSeq" id="WP_092014479.1">
    <property type="nucleotide sequence ID" value="NZ_FOYW01000002.1"/>
</dbReference>
<keyword evidence="5 6" id="KW-0472">Membrane</keyword>
<keyword evidence="3 6" id="KW-0812">Transmembrane</keyword>
<evidence type="ECO:0000256" key="1">
    <source>
        <dbReference type="ARBA" id="ARBA00004651"/>
    </source>
</evidence>
<dbReference type="STRING" id="650891.SAMN05216203_2862"/>
<feature type="transmembrane region" description="Helical" evidence="6">
    <location>
        <begin position="56"/>
        <end position="76"/>
    </location>
</feature>
<protein>
    <submittedName>
        <fullName evidence="8">Putative membrane protein</fullName>
    </submittedName>
</protein>
<name>A0A1I6JBJ9_9GAMM</name>
<dbReference type="PANTHER" id="PTHR34187">
    <property type="entry name" value="FGR18P"/>
    <property type="match status" value="1"/>
</dbReference>
<comment type="subcellular location">
    <subcellularLocation>
        <location evidence="1">Cell membrane</location>
        <topology evidence="1">Multi-pass membrane protein</topology>
    </subcellularLocation>
</comment>
<dbReference type="OrthoDB" id="582337at2"/>
<evidence type="ECO:0000313" key="8">
    <source>
        <dbReference type="EMBL" id="SFR76365.1"/>
    </source>
</evidence>
<feature type="transmembrane region" description="Helical" evidence="6">
    <location>
        <begin position="25"/>
        <end position="44"/>
    </location>
</feature>
<reference evidence="8 9" key="1">
    <citation type="submission" date="2016-10" db="EMBL/GenBank/DDBJ databases">
        <authorList>
            <person name="de Groot N.N."/>
        </authorList>
    </citation>
    <scope>NUCLEOTIDE SEQUENCE [LARGE SCALE GENOMIC DNA]</scope>
    <source>
        <strain evidence="8 9">CGMCC 1.9167</strain>
    </source>
</reference>
<evidence type="ECO:0000313" key="9">
    <source>
        <dbReference type="Proteomes" id="UP000198644"/>
    </source>
</evidence>
<keyword evidence="2" id="KW-1003">Cell membrane</keyword>
<evidence type="ECO:0000256" key="5">
    <source>
        <dbReference type="ARBA" id="ARBA00023136"/>
    </source>
</evidence>
<organism evidence="8 9">
    <name type="scientific">Marinobacter daqiaonensis</name>
    <dbReference type="NCBI Taxonomy" id="650891"/>
    <lineage>
        <taxon>Bacteria</taxon>
        <taxon>Pseudomonadati</taxon>
        <taxon>Pseudomonadota</taxon>
        <taxon>Gammaproteobacteria</taxon>
        <taxon>Pseudomonadales</taxon>
        <taxon>Marinobacteraceae</taxon>
        <taxon>Marinobacter</taxon>
    </lineage>
</organism>
<dbReference type="InterPro" id="IPR052053">
    <property type="entry name" value="IM_YidH-like"/>
</dbReference>
<keyword evidence="4 6" id="KW-1133">Transmembrane helix</keyword>
<feature type="domain" description="DUF202" evidence="7">
    <location>
        <begin position="8"/>
        <end position="84"/>
    </location>
</feature>
<accession>A0A1I6JBJ9</accession>
<evidence type="ECO:0000259" key="7">
    <source>
        <dbReference type="Pfam" id="PF02656"/>
    </source>
</evidence>
<sequence length="122" mass="13142">MSDLNDPRVLFAAERTLLAWNRTSLVLIAFGFVVERANVLLQVVAPDQVGDFKNSVTFWLGIAFIVLGAFSAAYSSKQYLAVLRTLSTSEFPPGYRVVWGLTVNLVIALLGGILAVALVIGG</sequence>
<evidence type="ECO:0000256" key="4">
    <source>
        <dbReference type="ARBA" id="ARBA00022989"/>
    </source>
</evidence>
<evidence type="ECO:0000256" key="2">
    <source>
        <dbReference type="ARBA" id="ARBA00022475"/>
    </source>
</evidence>
<gene>
    <name evidence="8" type="ORF">SAMN05216203_2862</name>
</gene>
<keyword evidence="9" id="KW-1185">Reference proteome</keyword>
<dbReference type="EMBL" id="FOYW01000002">
    <property type="protein sequence ID" value="SFR76365.1"/>
    <property type="molecule type" value="Genomic_DNA"/>
</dbReference>
<evidence type="ECO:0000256" key="3">
    <source>
        <dbReference type="ARBA" id="ARBA00022692"/>
    </source>
</evidence>
<dbReference type="PANTHER" id="PTHR34187:SF2">
    <property type="entry name" value="DUF202 DOMAIN-CONTAINING PROTEIN"/>
    <property type="match status" value="1"/>
</dbReference>